<dbReference type="Pfam" id="PF00583">
    <property type="entry name" value="Acetyltransf_1"/>
    <property type="match status" value="1"/>
</dbReference>
<keyword evidence="2" id="KW-0808">Transferase</keyword>
<gene>
    <name evidence="2" type="ORF">HHL21_04290</name>
</gene>
<keyword evidence="3" id="KW-1185">Reference proteome</keyword>
<evidence type="ECO:0000313" key="3">
    <source>
        <dbReference type="Proteomes" id="UP000583752"/>
    </source>
</evidence>
<feature type="domain" description="N-acetyltransferase" evidence="1">
    <location>
        <begin position="25"/>
        <end position="180"/>
    </location>
</feature>
<comment type="caution">
    <text evidence="2">The sequence shown here is derived from an EMBL/GenBank/DDBJ whole genome shotgun (WGS) entry which is preliminary data.</text>
</comment>
<dbReference type="SUPFAM" id="SSF55729">
    <property type="entry name" value="Acyl-CoA N-acyltransferases (Nat)"/>
    <property type="match status" value="1"/>
</dbReference>
<dbReference type="RefSeq" id="WP_169464034.1">
    <property type="nucleotide sequence ID" value="NZ_JABBGG010000002.1"/>
</dbReference>
<evidence type="ECO:0000259" key="1">
    <source>
        <dbReference type="PROSITE" id="PS51186"/>
    </source>
</evidence>
<dbReference type="AlphaFoldDB" id="A0A848HGX7"/>
<protein>
    <submittedName>
        <fullName evidence="2">GNAT family N-acetyltransferase</fullName>
    </submittedName>
</protein>
<dbReference type="GO" id="GO:0016747">
    <property type="term" value="F:acyltransferase activity, transferring groups other than amino-acyl groups"/>
    <property type="evidence" value="ECO:0007669"/>
    <property type="project" value="InterPro"/>
</dbReference>
<name>A0A848HGX7_9BURK</name>
<dbReference type="EMBL" id="JABBGG010000002">
    <property type="protein sequence ID" value="NML60317.1"/>
    <property type="molecule type" value="Genomic_DNA"/>
</dbReference>
<dbReference type="InterPro" id="IPR016181">
    <property type="entry name" value="Acyl_CoA_acyltransferase"/>
</dbReference>
<reference evidence="2 3" key="1">
    <citation type="submission" date="2020-04" db="EMBL/GenBank/DDBJ databases">
        <title>Massilia sp. RP-1-19 isolated from soil.</title>
        <authorList>
            <person name="Dahal R.H."/>
        </authorList>
    </citation>
    <scope>NUCLEOTIDE SEQUENCE [LARGE SCALE GENOMIC DNA]</scope>
    <source>
        <strain evidence="2 3">RP-1-19</strain>
    </source>
</reference>
<evidence type="ECO:0000313" key="2">
    <source>
        <dbReference type="EMBL" id="NML60317.1"/>
    </source>
</evidence>
<dbReference type="InterPro" id="IPR000182">
    <property type="entry name" value="GNAT_dom"/>
</dbReference>
<accession>A0A848HGX7</accession>
<dbReference type="PROSITE" id="PS51186">
    <property type="entry name" value="GNAT"/>
    <property type="match status" value="1"/>
</dbReference>
<dbReference type="Proteomes" id="UP000583752">
    <property type="component" value="Unassembled WGS sequence"/>
</dbReference>
<organism evidence="2 3">
    <name type="scientific">Massilia polaris</name>
    <dbReference type="NCBI Taxonomy" id="2728846"/>
    <lineage>
        <taxon>Bacteria</taxon>
        <taxon>Pseudomonadati</taxon>
        <taxon>Pseudomonadota</taxon>
        <taxon>Betaproteobacteria</taxon>
        <taxon>Burkholderiales</taxon>
        <taxon>Oxalobacteraceae</taxon>
        <taxon>Telluria group</taxon>
        <taxon>Massilia</taxon>
    </lineage>
</organism>
<proteinExistence type="predicted"/>
<sequence length="180" mass="20283">MKSIVKKILRLLLGDYSAYHVYRNGAIAPAPGNGLVVRQLDADDLRRSPDAEIGEQAFYLGEGAHGFGCFDGDVLAGVCFYWHGQRYLKRNFWPLARGEAKLVQILTLPRMRGRSVAPTLIQESARAMQALGFAHTYARIWHSNTPSLRAFARAGWTRVATVIEVHPFSMARAFRLRLRR</sequence>
<dbReference type="Gene3D" id="3.40.630.30">
    <property type="match status" value="1"/>
</dbReference>